<dbReference type="InterPro" id="IPR036028">
    <property type="entry name" value="SH3-like_dom_sf"/>
</dbReference>
<comment type="caution">
    <text evidence="5">The sequence shown here is derived from an EMBL/GenBank/DDBJ whole genome shotgun (WGS) entry which is preliminary data.</text>
</comment>
<dbReference type="GO" id="GO:0008104">
    <property type="term" value="P:intracellular protein localization"/>
    <property type="evidence" value="ECO:0007669"/>
    <property type="project" value="TreeGrafter"/>
</dbReference>
<keyword evidence="6" id="KW-1185">Reference proteome</keyword>
<feature type="compositionally biased region" description="Acidic residues" evidence="3">
    <location>
        <begin position="126"/>
        <end position="138"/>
    </location>
</feature>
<evidence type="ECO:0000313" key="6">
    <source>
        <dbReference type="Proteomes" id="UP000238350"/>
    </source>
</evidence>
<evidence type="ECO:0000256" key="1">
    <source>
        <dbReference type="ARBA" id="ARBA00022443"/>
    </source>
</evidence>
<dbReference type="EMBL" id="NDIQ01000001">
    <property type="protein sequence ID" value="PRT53908.1"/>
    <property type="molecule type" value="Genomic_DNA"/>
</dbReference>
<evidence type="ECO:0000313" key="5">
    <source>
        <dbReference type="EMBL" id="PRT53908.1"/>
    </source>
</evidence>
<dbReference type="GO" id="GO:0051286">
    <property type="term" value="C:cell tip"/>
    <property type="evidence" value="ECO:0007669"/>
    <property type="project" value="TreeGrafter"/>
</dbReference>
<dbReference type="GeneID" id="36515277"/>
<feature type="domain" description="SH3" evidence="4">
    <location>
        <begin position="6"/>
        <end position="67"/>
    </location>
</feature>
<sequence>MSLQPIQSEPVYAVRPFHATLAGHVDADVGDELVLINDTHWYWWLVRVQRTACIGYIPAEFVELVSERVARQNKDANTFIPIPMQHMRRASASCSGKKRVRFAEACCYEPSFYASCPNSPPGLENDSSDTSDISDECESPISEDTPIIHLKTDAADAPRKESPIFQTGFDAIHKIDNKLSVLIRGLK</sequence>
<dbReference type="Pfam" id="PF00018">
    <property type="entry name" value="SH3_1"/>
    <property type="match status" value="1"/>
</dbReference>
<dbReference type="STRING" id="45607.A0A2T0FFZ0"/>
<dbReference type="RefSeq" id="XP_024663854.1">
    <property type="nucleotide sequence ID" value="XM_024808086.1"/>
</dbReference>
<dbReference type="AlphaFoldDB" id="A0A2T0FFZ0"/>
<dbReference type="InterPro" id="IPR001452">
    <property type="entry name" value="SH3_domain"/>
</dbReference>
<evidence type="ECO:0000256" key="2">
    <source>
        <dbReference type="PROSITE-ProRule" id="PRU00192"/>
    </source>
</evidence>
<dbReference type="PROSITE" id="PS50002">
    <property type="entry name" value="SH3"/>
    <property type="match status" value="1"/>
</dbReference>
<dbReference type="GO" id="GO:0030950">
    <property type="term" value="P:establishment or maintenance of actin cytoskeleton polarity"/>
    <property type="evidence" value="ECO:0007669"/>
    <property type="project" value="TreeGrafter"/>
</dbReference>
<dbReference type="OrthoDB" id="196165at2759"/>
<dbReference type="InterPro" id="IPR053039">
    <property type="entry name" value="Polarity_Bud-Selection_Reg"/>
</dbReference>
<name>A0A2T0FFZ0_9ASCO</name>
<evidence type="ECO:0000259" key="4">
    <source>
        <dbReference type="PROSITE" id="PS50002"/>
    </source>
</evidence>
<dbReference type="Proteomes" id="UP000238350">
    <property type="component" value="Unassembled WGS sequence"/>
</dbReference>
<dbReference type="SUPFAM" id="SSF50044">
    <property type="entry name" value="SH3-domain"/>
    <property type="match status" value="1"/>
</dbReference>
<dbReference type="GO" id="GO:0015630">
    <property type="term" value="C:microtubule cytoskeleton"/>
    <property type="evidence" value="ECO:0007669"/>
    <property type="project" value="TreeGrafter"/>
</dbReference>
<reference evidence="5 6" key="1">
    <citation type="submission" date="2017-04" db="EMBL/GenBank/DDBJ databases">
        <title>Genome sequencing of [Candida] sorbophila.</title>
        <authorList>
            <person name="Ahn J.O."/>
        </authorList>
    </citation>
    <scope>NUCLEOTIDE SEQUENCE [LARGE SCALE GENOMIC DNA]</scope>
    <source>
        <strain evidence="5 6">DS02</strain>
    </source>
</reference>
<gene>
    <name evidence="5" type="ORF">B9G98_01528</name>
</gene>
<proteinExistence type="predicted"/>
<feature type="region of interest" description="Disordered" evidence="3">
    <location>
        <begin position="119"/>
        <end position="140"/>
    </location>
</feature>
<organism evidence="5 6">
    <name type="scientific">Wickerhamiella sorbophila</name>
    <dbReference type="NCBI Taxonomy" id="45607"/>
    <lineage>
        <taxon>Eukaryota</taxon>
        <taxon>Fungi</taxon>
        <taxon>Dikarya</taxon>
        <taxon>Ascomycota</taxon>
        <taxon>Saccharomycotina</taxon>
        <taxon>Dipodascomycetes</taxon>
        <taxon>Dipodascales</taxon>
        <taxon>Trichomonascaceae</taxon>
        <taxon>Wickerhamiella</taxon>
    </lineage>
</organism>
<evidence type="ECO:0000256" key="3">
    <source>
        <dbReference type="SAM" id="MobiDB-lite"/>
    </source>
</evidence>
<dbReference type="PANTHER" id="PTHR47775">
    <property type="entry name" value="BUD SITE SELECTION PROTEIN 14"/>
    <property type="match status" value="1"/>
</dbReference>
<dbReference type="SMART" id="SM00326">
    <property type="entry name" value="SH3"/>
    <property type="match status" value="1"/>
</dbReference>
<dbReference type="Gene3D" id="2.30.30.40">
    <property type="entry name" value="SH3 Domains"/>
    <property type="match status" value="1"/>
</dbReference>
<protein>
    <recommendedName>
        <fullName evidence="4">SH3 domain-containing protein</fullName>
    </recommendedName>
</protein>
<keyword evidence="1 2" id="KW-0728">SH3 domain</keyword>
<dbReference type="PANTHER" id="PTHR47775:SF1">
    <property type="entry name" value="BUD SITE SELECTION PROTEIN 14"/>
    <property type="match status" value="1"/>
</dbReference>
<accession>A0A2T0FFZ0</accession>